<feature type="region of interest" description="Disordered" evidence="1">
    <location>
        <begin position="35"/>
        <end position="490"/>
    </location>
</feature>
<gene>
    <name evidence="2" type="ORF">EGW08_001964</name>
</gene>
<feature type="compositionally biased region" description="Low complexity" evidence="1">
    <location>
        <begin position="108"/>
        <end position="119"/>
    </location>
</feature>
<feature type="compositionally biased region" description="Polar residues" evidence="1">
    <location>
        <begin position="222"/>
        <end position="232"/>
    </location>
</feature>
<feature type="compositionally biased region" description="Low complexity" evidence="1">
    <location>
        <begin position="267"/>
        <end position="285"/>
    </location>
</feature>
<feature type="compositionally biased region" description="Polar residues" evidence="1">
    <location>
        <begin position="147"/>
        <end position="157"/>
    </location>
</feature>
<protein>
    <submittedName>
        <fullName evidence="2">Uncharacterized protein</fullName>
    </submittedName>
</protein>
<dbReference type="OrthoDB" id="10683634at2759"/>
<organism evidence="2 3">
    <name type="scientific">Elysia chlorotica</name>
    <name type="common">Eastern emerald elysia</name>
    <name type="synonym">Sea slug</name>
    <dbReference type="NCBI Taxonomy" id="188477"/>
    <lineage>
        <taxon>Eukaryota</taxon>
        <taxon>Metazoa</taxon>
        <taxon>Spiralia</taxon>
        <taxon>Lophotrochozoa</taxon>
        <taxon>Mollusca</taxon>
        <taxon>Gastropoda</taxon>
        <taxon>Heterobranchia</taxon>
        <taxon>Euthyneura</taxon>
        <taxon>Panpulmonata</taxon>
        <taxon>Sacoglossa</taxon>
        <taxon>Placobranchoidea</taxon>
        <taxon>Plakobranchidae</taxon>
        <taxon>Elysia</taxon>
    </lineage>
</organism>
<accession>A0A3S0ZZ66</accession>
<feature type="compositionally biased region" description="Pro residues" evidence="1">
    <location>
        <begin position="160"/>
        <end position="181"/>
    </location>
</feature>
<keyword evidence="3" id="KW-1185">Reference proteome</keyword>
<feature type="compositionally biased region" description="Polar residues" evidence="1">
    <location>
        <begin position="88"/>
        <end position="104"/>
    </location>
</feature>
<feature type="non-terminal residue" evidence="2">
    <location>
        <position position="506"/>
    </location>
</feature>
<evidence type="ECO:0000313" key="2">
    <source>
        <dbReference type="EMBL" id="RUS90275.1"/>
    </source>
</evidence>
<feature type="compositionally biased region" description="Low complexity" evidence="1">
    <location>
        <begin position="432"/>
        <end position="454"/>
    </location>
</feature>
<dbReference type="AlphaFoldDB" id="A0A3S0ZZ66"/>
<feature type="compositionally biased region" description="Low complexity" evidence="1">
    <location>
        <begin position="386"/>
        <end position="397"/>
    </location>
</feature>
<evidence type="ECO:0000256" key="1">
    <source>
        <dbReference type="SAM" id="MobiDB-lite"/>
    </source>
</evidence>
<feature type="compositionally biased region" description="Low complexity" evidence="1">
    <location>
        <begin position="463"/>
        <end position="476"/>
    </location>
</feature>
<name>A0A3S0ZZ66_ELYCH</name>
<comment type="caution">
    <text evidence="2">The sequence shown here is derived from an EMBL/GenBank/DDBJ whole genome shotgun (WGS) entry which is preliminary data.</text>
</comment>
<dbReference type="EMBL" id="RQTK01000036">
    <property type="protein sequence ID" value="RUS90275.1"/>
    <property type="molecule type" value="Genomic_DNA"/>
</dbReference>
<evidence type="ECO:0000313" key="3">
    <source>
        <dbReference type="Proteomes" id="UP000271974"/>
    </source>
</evidence>
<reference evidence="2 3" key="1">
    <citation type="submission" date="2019-01" db="EMBL/GenBank/DDBJ databases">
        <title>A draft genome assembly of the solar-powered sea slug Elysia chlorotica.</title>
        <authorList>
            <person name="Cai H."/>
            <person name="Li Q."/>
            <person name="Fang X."/>
            <person name="Li J."/>
            <person name="Curtis N.E."/>
            <person name="Altenburger A."/>
            <person name="Shibata T."/>
            <person name="Feng M."/>
            <person name="Maeda T."/>
            <person name="Schwartz J.A."/>
            <person name="Shigenobu S."/>
            <person name="Lundholm N."/>
            <person name="Nishiyama T."/>
            <person name="Yang H."/>
            <person name="Hasebe M."/>
            <person name="Li S."/>
            <person name="Pierce S.K."/>
            <person name="Wang J."/>
        </authorList>
    </citation>
    <scope>NUCLEOTIDE SEQUENCE [LARGE SCALE GENOMIC DNA]</scope>
    <source>
        <strain evidence="2">EC2010</strain>
        <tissue evidence="2">Whole organism of an adult</tissue>
    </source>
</reference>
<proteinExistence type="predicted"/>
<dbReference type="Proteomes" id="UP000271974">
    <property type="component" value="Unassembled WGS sequence"/>
</dbReference>
<feature type="compositionally biased region" description="Low complexity" evidence="1">
    <location>
        <begin position="337"/>
        <end position="355"/>
    </location>
</feature>
<sequence length="506" mass="51330">MGRLAREIFRPYLNFLTSSASLVSTSLRHGKVSVAPKHLPDIDRGSGSGSSNRNDGKGVEAAKAVSISKKTTGGEDEGGGGGNPGLLKSSSFPLTHAQDTSSGLQKLAASKHSASATAAEGNSGDLATAGHATDPGGGSRRPASLPISHQNHPLSTNRPAKPPLLRTPPGPAPASLQPPQPSTTASVEGGQTVASSPVAAVLSPRNQKDIPSAPSSRDGHTSHNFSSRNGNSGKPKELTPPPSSAQHSKPRRPPLLPPHASDHPKSKTSSSQQSSSSISLSSLPSSKDRHHQQHISSPSKPHHSNKVSLARVSSSSSTSSIALAGRQASPVVAPQIPITSSTSPPTATVTTGSSSLSGAHNKHSTSPPLKHASLVSGSTNAKEVRTPSSGKASGSSVSPPPGRPRSATPTKGARPLNGLSGSAVAALSKSQSATPLVPSTSSLSSSSSASNLNVKDAKPGNATTSSSENKTKSSLKIIMPSDVKKVTSKSDLDSIFEEMKSLQPHT</sequence>